<keyword evidence="4" id="KW-1185">Reference proteome</keyword>
<evidence type="ECO:0000259" key="2">
    <source>
        <dbReference type="Pfam" id="PF12697"/>
    </source>
</evidence>
<evidence type="ECO:0000256" key="1">
    <source>
        <dbReference type="SAM" id="MobiDB-lite"/>
    </source>
</evidence>
<proteinExistence type="predicted"/>
<sequence length="302" mass="32184">MTDNGDPDTVDPRHPQGTPGRADITDGRELFYQELPGPTPTVVFEAGLASTRSIWGLTQPRLKGVARAVVYDRAGMGHSPRAAGPRRLTDLAADLNGLLDALTADPADDQGFVLVGHSLGGPIVRLAAAARPDRIAGIVLVDPADEDCDVYYAESTARIDRIQNTLFPPLARIGLLRRIYGLTVGAMPPTVRADLCREMYTPSAVATQIAESSTMTEGLRALQTDPADLADIPMTVISGGTNAGIGADARRKMITAHRARAARSVQGRHLVAEKSGHLVMMTEPELIVAEIERMLAARAAQQ</sequence>
<reference evidence="3 4" key="1">
    <citation type="submission" date="2016-10" db="EMBL/GenBank/DDBJ databases">
        <authorList>
            <person name="de Groot N.N."/>
        </authorList>
    </citation>
    <scope>NUCLEOTIDE SEQUENCE [LARGE SCALE GENOMIC DNA]</scope>
    <source>
        <strain evidence="3 4">DSM 21800</strain>
    </source>
</reference>
<dbReference type="PANTHER" id="PTHR43433">
    <property type="entry name" value="HYDROLASE, ALPHA/BETA FOLD FAMILY PROTEIN"/>
    <property type="match status" value="1"/>
</dbReference>
<accession>A0A1H1TTK3</accession>
<dbReference type="SUPFAM" id="SSF53474">
    <property type="entry name" value="alpha/beta-Hydrolases"/>
    <property type="match status" value="1"/>
</dbReference>
<protein>
    <submittedName>
        <fullName evidence="3">Pimeloyl-ACP methyl ester carboxylesterase</fullName>
    </submittedName>
</protein>
<dbReference type="GO" id="GO:0003824">
    <property type="term" value="F:catalytic activity"/>
    <property type="evidence" value="ECO:0007669"/>
    <property type="project" value="UniProtKB-ARBA"/>
</dbReference>
<dbReference type="InterPro" id="IPR029058">
    <property type="entry name" value="AB_hydrolase_fold"/>
</dbReference>
<dbReference type="Gene3D" id="3.40.50.1820">
    <property type="entry name" value="alpha/beta hydrolase"/>
    <property type="match status" value="1"/>
</dbReference>
<evidence type="ECO:0000313" key="4">
    <source>
        <dbReference type="Proteomes" id="UP000199103"/>
    </source>
</evidence>
<dbReference type="InterPro" id="IPR050471">
    <property type="entry name" value="AB_hydrolase"/>
</dbReference>
<dbReference type="Proteomes" id="UP000199103">
    <property type="component" value="Chromosome I"/>
</dbReference>
<name>A0A1H1TTK3_9ACTN</name>
<organism evidence="3 4">
    <name type="scientific">Microlunatus soli</name>
    <dbReference type="NCBI Taxonomy" id="630515"/>
    <lineage>
        <taxon>Bacteria</taxon>
        <taxon>Bacillati</taxon>
        <taxon>Actinomycetota</taxon>
        <taxon>Actinomycetes</taxon>
        <taxon>Propionibacteriales</taxon>
        <taxon>Propionibacteriaceae</taxon>
        <taxon>Microlunatus</taxon>
    </lineage>
</organism>
<dbReference type="RefSeq" id="WP_197680097.1">
    <property type="nucleotide sequence ID" value="NZ_LT629772.1"/>
</dbReference>
<feature type="region of interest" description="Disordered" evidence="1">
    <location>
        <begin position="1"/>
        <end position="25"/>
    </location>
</feature>
<dbReference type="PANTHER" id="PTHR43433:SF5">
    <property type="entry name" value="AB HYDROLASE-1 DOMAIN-CONTAINING PROTEIN"/>
    <property type="match status" value="1"/>
</dbReference>
<gene>
    <name evidence="3" type="ORF">SAMN04489812_2512</name>
</gene>
<dbReference type="EMBL" id="LT629772">
    <property type="protein sequence ID" value="SDS63421.1"/>
    <property type="molecule type" value="Genomic_DNA"/>
</dbReference>
<evidence type="ECO:0000313" key="3">
    <source>
        <dbReference type="EMBL" id="SDS63421.1"/>
    </source>
</evidence>
<dbReference type="InterPro" id="IPR000073">
    <property type="entry name" value="AB_hydrolase_1"/>
</dbReference>
<dbReference type="Pfam" id="PF12697">
    <property type="entry name" value="Abhydrolase_6"/>
    <property type="match status" value="1"/>
</dbReference>
<feature type="domain" description="AB hydrolase-1" evidence="2">
    <location>
        <begin position="42"/>
        <end position="289"/>
    </location>
</feature>
<dbReference type="AlphaFoldDB" id="A0A1H1TTK3"/>
<dbReference type="STRING" id="630515.SAMN04489812_2512"/>